<dbReference type="InterPro" id="IPR036388">
    <property type="entry name" value="WH-like_DNA-bd_sf"/>
</dbReference>
<dbReference type="InterPro" id="IPR014757">
    <property type="entry name" value="Tscrpt_reg_IclR_C"/>
</dbReference>
<dbReference type="Gene3D" id="3.30.450.40">
    <property type="match status" value="1"/>
</dbReference>
<dbReference type="EMBL" id="JBHSWU010000001">
    <property type="protein sequence ID" value="MFC6722827.1"/>
    <property type="molecule type" value="Genomic_DNA"/>
</dbReference>
<comment type="caution">
    <text evidence="6">The sequence shown here is derived from an EMBL/GenBank/DDBJ whole genome shotgun (WGS) entry which is preliminary data.</text>
</comment>
<dbReference type="InterPro" id="IPR005471">
    <property type="entry name" value="Tscrpt_reg_IclR_N"/>
</dbReference>
<dbReference type="AlphaFoldDB" id="A0ABD5RVE2"/>
<dbReference type="InterPro" id="IPR050707">
    <property type="entry name" value="HTH_MetabolicPath_Reg"/>
</dbReference>
<evidence type="ECO:0000313" key="7">
    <source>
        <dbReference type="Proteomes" id="UP001596328"/>
    </source>
</evidence>
<dbReference type="Pfam" id="PF09339">
    <property type="entry name" value="HTH_IclR"/>
    <property type="match status" value="1"/>
</dbReference>
<dbReference type="SUPFAM" id="SSF55781">
    <property type="entry name" value="GAF domain-like"/>
    <property type="match status" value="1"/>
</dbReference>
<dbReference type="GO" id="GO:0003677">
    <property type="term" value="F:DNA binding"/>
    <property type="evidence" value="ECO:0007669"/>
    <property type="project" value="UniProtKB-KW"/>
</dbReference>
<accession>A0ABD5RVE2</accession>
<dbReference type="PANTHER" id="PTHR30136">
    <property type="entry name" value="HELIX-TURN-HELIX TRANSCRIPTIONAL REGULATOR, ICLR FAMILY"/>
    <property type="match status" value="1"/>
</dbReference>
<evidence type="ECO:0000313" key="6">
    <source>
        <dbReference type="EMBL" id="MFC6722827.1"/>
    </source>
</evidence>
<keyword evidence="1" id="KW-0805">Transcription regulation</keyword>
<dbReference type="PROSITE" id="PS51077">
    <property type="entry name" value="HTH_ICLR"/>
    <property type="match status" value="1"/>
</dbReference>
<evidence type="ECO:0000259" key="4">
    <source>
        <dbReference type="PROSITE" id="PS51077"/>
    </source>
</evidence>
<protein>
    <submittedName>
        <fullName evidence="6">IclR family transcriptional regulator</fullName>
    </submittedName>
</protein>
<dbReference type="InterPro" id="IPR036390">
    <property type="entry name" value="WH_DNA-bd_sf"/>
</dbReference>
<sequence length="257" mass="29294">MIPTNIEKNTIQSVDRTFRIIEVIQERQGATLQELDSEFDIAKSTIHRHLNTLQKHGYVTREGSIYYIGLRFLDPAIHAQRRKSVYRLIEPKVDRLADETGERAQFITSENGLGIHIFSKVGENGIQSESRVGKLVYLHTTSVGKSILASLPKADVEAILDRYGLPELTSNTITDREELYQALDEIRRQRYATNKAERREGMMAIGTAVTTPDESVIGGISVTGPQRRMQEEHMEYLPDRLLDIAEEIRLRLEYPQS</sequence>
<keyword evidence="2" id="KW-0238">DNA-binding</keyword>
<dbReference type="Pfam" id="PF01614">
    <property type="entry name" value="IclR_C"/>
    <property type="match status" value="1"/>
</dbReference>
<dbReference type="Proteomes" id="UP001596328">
    <property type="component" value="Unassembled WGS sequence"/>
</dbReference>
<dbReference type="PANTHER" id="PTHR30136:SF35">
    <property type="entry name" value="HTH-TYPE TRANSCRIPTIONAL REGULATOR RV1719"/>
    <property type="match status" value="1"/>
</dbReference>
<keyword evidence="7" id="KW-1185">Reference proteome</keyword>
<evidence type="ECO:0000259" key="5">
    <source>
        <dbReference type="PROSITE" id="PS51078"/>
    </source>
</evidence>
<feature type="domain" description="HTH iclR-type" evidence="4">
    <location>
        <begin position="11"/>
        <end position="70"/>
    </location>
</feature>
<proteinExistence type="predicted"/>
<dbReference type="Gene3D" id="1.10.10.10">
    <property type="entry name" value="Winged helix-like DNA-binding domain superfamily/Winged helix DNA-binding domain"/>
    <property type="match status" value="1"/>
</dbReference>
<dbReference type="InterPro" id="IPR029016">
    <property type="entry name" value="GAF-like_dom_sf"/>
</dbReference>
<evidence type="ECO:0000256" key="1">
    <source>
        <dbReference type="ARBA" id="ARBA00023015"/>
    </source>
</evidence>
<keyword evidence="3" id="KW-0804">Transcription</keyword>
<dbReference type="GO" id="GO:0006355">
    <property type="term" value="P:regulation of DNA-templated transcription"/>
    <property type="evidence" value="ECO:0007669"/>
    <property type="project" value="UniProtKB-ARBA"/>
</dbReference>
<feature type="domain" description="IclR-ED" evidence="5">
    <location>
        <begin position="71"/>
        <end position="254"/>
    </location>
</feature>
<reference evidence="6 7" key="1">
    <citation type="journal article" date="2019" name="Int. J. Syst. Evol. Microbiol.">
        <title>The Global Catalogue of Microorganisms (GCM) 10K type strain sequencing project: providing services to taxonomists for standard genome sequencing and annotation.</title>
        <authorList>
            <consortium name="The Broad Institute Genomics Platform"/>
            <consortium name="The Broad Institute Genome Sequencing Center for Infectious Disease"/>
            <person name="Wu L."/>
            <person name="Ma J."/>
        </authorList>
    </citation>
    <scope>NUCLEOTIDE SEQUENCE [LARGE SCALE GENOMIC DNA]</scope>
    <source>
        <strain evidence="6 7">NBRC 111368</strain>
    </source>
</reference>
<dbReference type="SUPFAM" id="SSF46785">
    <property type="entry name" value="Winged helix' DNA-binding domain"/>
    <property type="match status" value="1"/>
</dbReference>
<gene>
    <name evidence="6" type="ORF">ACFQE1_00070</name>
</gene>
<evidence type="ECO:0000256" key="3">
    <source>
        <dbReference type="ARBA" id="ARBA00023163"/>
    </source>
</evidence>
<dbReference type="SMART" id="SM00346">
    <property type="entry name" value="HTH_ICLR"/>
    <property type="match status" value="1"/>
</dbReference>
<organism evidence="6 7">
    <name type="scientific">Halobium palmae</name>
    <dbReference type="NCBI Taxonomy" id="1776492"/>
    <lineage>
        <taxon>Archaea</taxon>
        <taxon>Methanobacteriati</taxon>
        <taxon>Methanobacteriota</taxon>
        <taxon>Stenosarchaea group</taxon>
        <taxon>Halobacteria</taxon>
        <taxon>Halobacteriales</taxon>
        <taxon>Haloferacaceae</taxon>
        <taxon>Halobium</taxon>
    </lineage>
</organism>
<evidence type="ECO:0000256" key="2">
    <source>
        <dbReference type="ARBA" id="ARBA00023125"/>
    </source>
</evidence>
<name>A0ABD5RVE2_9EURY</name>
<dbReference type="PROSITE" id="PS51078">
    <property type="entry name" value="ICLR_ED"/>
    <property type="match status" value="1"/>
</dbReference>